<comment type="similarity">
    <text evidence="5">Belongs to the UPF0391 family.</text>
</comment>
<accession>A0A328AH56</accession>
<proteinExistence type="inferred from homology"/>
<gene>
    <name evidence="6" type="ORF">DJ017_04825</name>
</gene>
<keyword evidence="2 5" id="KW-0812">Transmembrane</keyword>
<sequence>MLGWALTFLVVALIAAVLGFTTIAGAAMGVAKILFYVFLVLFLVSLVMHFVRGRGTTL</sequence>
<comment type="subcellular location">
    <subcellularLocation>
        <location evidence="5">Cell membrane</location>
        <topology evidence="5">Single-pass membrane protein</topology>
    </subcellularLocation>
</comment>
<dbReference type="Pfam" id="PF07043">
    <property type="entry name" value="DUF1328"/>
    <property type="match status" value="1"/>
</dbReference>
<dbReference type="HAMAP" id="MF_01361">
    <property type="entry name" value="UPF0391"/>
    <property type="match status" value="1"/>
</dbReference>
<name>A0A328AH56_9CAUL</name>
<feature type="transmembrane region" description="Helical" evidence="5">
    <location>
        <begin position="29"/>
        <end position="51"/>
    </location>
</feature>
<dbReference type="OrthoDB" id="8021162at2"/>
<keyword evidence="1 5" id="KW-1003">Cell membrane</keyword>
<dbReference type="NCBIfam" id="NF010229">
    <property type="entry name" value="PRK13682.1-4"/>
    <property type="match status" value="1"/>
</dbReference>
<evidence type="ECO:0000256" key="5">
    <source>
        <dbReference type="HAMAP-Rule" id="MF_01361"/>
    </source>
</evidence>
<dbReference type="GO" id="GO:0005886">
    <property type="term" value="C:plasma membrane"/>
    <property type="evidence" value="ECO:0007669"/>
    <property type="project" value="UniProtKB-SubCell"/>
</dbReference>
<dbReference type="RefSeq" id="WP_111527642.1">
    <property type="nucleotide sequence ID" value="NZ_JBHRSG010000002.1"/>
</dbReference>
<keyword evidence="3 5" id="KW-1133">Transmembrane helix</keyword>
<comment type="caution">
    <text evidence="6">The sequence shown here is derived from an EMBL/GenBank/DDBJ whole genome shotgun (WGS) entry which is preliminary data.</text>
</comment>
<evidence type="ECO:0000256" key="3">
    <source>
        <dbReference type="ARBA" id="ARBA00022989"/>
    </source>
</evidence>
<dbReference type="AlphaFoldDB" id="A0A328AH56"/>
<organism evidence="6 7">
    <name type="scientific">Phenylobacterium soli</name>
    <dbReference type="NCBI Taxonomy" id="2170551"/>
    <lineage>
        <taxon>Bacteria</taxon>
        <taxon>Pseudomonadati</taxon>
        <taxon>Pseudomonadota</taxon>
        <taxon>Alphaproteobacteria</taxon>
        <taxon>Caulobacterales</taxon>
        <taxon>Caulobacteraceae</taxon>
        <taxon>Phenylobacterium</taxon>
    </lineage>
</organism>
<dbReference type="EMBL" id="QFYQ01000001">
    <property type="protein sequence ID" value="RAK53891.1"/>
    <property type="molecule type" value="Genomic_DNA"/>
</dbReference>
<reference evidence="7" key="1">
    <citation type="submission" date="2018-05" db="EMBL/GenBank/DDBJ databases">
        <authorList>
            <person name="Li X."/>
        </authorList>
    </citation>
    <scope>NUCLEOTIDE SEQUENCE [LARGE SCALE GENOMIC DNA]</scope>
    <source>
        <strain evidence="7">LX32</strain>
    </source>
</reference>
<dbReference type="NCBIfam" id="NF010226">
    <property type="entry name" value="PRK13682.1-1"/>
    <property type="match status" value="1"/>
</dbReference>
<evidence type="ECO:0000256" key="4">
    <source>
        <dbReference type="ARBA" id="ARBA00023136"/>
    </source>
</evidence>
<evidence type="ECO:0000256" key="2">
    <source>
        <dbReference type="ARBA" id="ARBA00022692"/>
    </source>
</evidence>
<keyword evidence="7" id="KW-1185">Reference proteome</keyword>
<evidence type="ECO:0000313" key="6">
    <source>
        <dbReference type="EMBL" id="RAK53891.1"/>
    </source>
</evidence>
<dbReference type="Proteomes" id="UP000249254">
    <property type="component" value="Unassembled WGS sequence"/>
</dbReference>
<evidence type="ECO:0000313" key="7">
    <source>
        <dbReference type="Proteomes" id="UP000249254"/>
    </source>
</evidence>
<keyword evidence="4 5" id="KW-0472">Membrane</keyword>
<evidence type="ECO:0000256" key="1">
    <source>
        <dbReference type="ARBA" id="ARBA00022475"/>
    </source>
</evidence>
<dbReference type="PIRSF" id="PIRSF036466">
    <property type="entry name" value="UCP036466"/>
    <property type="match status" value="1"/>
</dbReference>
<protein>
    <recommendedName>
        <fullName evidence="5">UPF0391 membrane protein DJ017_04825</fullName>
    </recommendedName>
</protein>
<dbReference type="InterPro" id="IPR009760">
    <property type="entry name" value="DUF1328"/>
</dbReference>
<dbReference type="NCBIfam" id="NF010228">
    <property type="entry name" value="PRK13682.1-3"/>
    <property type="match status" value="1"/>
</dbReference>